<dbReference type="EMBL" id="UYJE01009196">
    <property type="protein sequence ID" value="VDI71153.1"/>
    <property type="molecule type" value="Genomic_DNA"/>
</dbReference>
<proteinExistence type="predicted"/>
<gene>
    <name evidence="1" type="ORF">MGAL_10B005718</name>
</gene>
<accession>A0A8B6GYF4</accession>
<organism evidence="1 2">
    <name type="scientific">Mytilus galloprovincialis</name>
    <name type="common">Mediterranean mussel</name>
    <dbReference type="NCBI Taxonomy" id="29158"/>
    <lineage>
        <taxon>Eukaryota</taxon>
        <taxon>Metazoa</taxon>
        <taxon>Spiralia</taxon>
        <taxon>Lophotrochozoa</taxon>
        <taxon>Mollusca</taxon>
        <taxon>Bivalvia</taxon>
        <taxon>Autobranchia</taxon>
        <taxon>Pteriomorphia</taxon>
        <taxon>Mytilida</taxon>
        <taxon>Mytiloidea</taxon>
        <taxon>Mytilidae</taxon>
        <taxon>Mytilinae</taxon>
        <taxon>Mytilus</taxon>
    </lineage>
</organism>
<dbReference type="Proteomes" id="UP000596742">
    <property type="component" value="Unassembled WGS sequence"/>
</dbReference>
<evidence type="ECO:0000313" key="1">
    <source>
        <dbReference type="EMBL" id="VDI71153.1"/>
    </source>
</evidence>
<comment type="caution">
    <text evidence="1">The sequence shown here is derived from an EMBL/GenBank/DDBJ whole genome shotgun (WGS) entry which is preliminary data.</text>
</comment>
<name>A0A8B6GYF4_MYTGA</name>
<dbReference type="AlphaFoldDB" id="A0A8B6GYF4"/>
<protein>
    <submittedName>
        <fullName evidence="1">Uncharacterized protein</fullName>
    </submittedName>
</protein>
<keyword evidence="2" id="KW-1185">Reference proteome</keyword>
<reference evidence="1" key="1">
    <citation type="submission" date="2018-11" db="EMBL/GenBank/DDBJ databases">
        <authorList>
            <person name="Alioto T."/>
            <person name="Alioto T."/>
        </authorList>
    </citation>
    <scope>NUCLEOTIDE SEQUENCE</scope>
</reference>
<sequence length="50" mass="6295">MDLNEEQKRRQKDQRRRENTYRKIKRSEIITEEQKERINTVGINLDYKML</sequence>
<evidence type="ECO:0000313" key="2">
    <source>
        <dbReference type="Proteomes" id="UP000596742"/>
    </source>
</evidence>